<proteinExistence type="inferred from homology"/>
<dbReference type="PANTHER" id="PTHR35201:SF4">
    <property type="entry name" value="BETA-PINACENE SYNTHASE-RELATED"/>
    <property type="match status" value="1"/>
</dbReference>
<evidence type="ECO:0000313" key="8">
    <source>
        <dbReference type="Proteomes" id="UP001215598"/>
    </source>
</evidence>
<evidence type="ECO:0000256" key="5">
    <source>
        <dbReference type="ARBA" id="ARBA00023239"/>
    </source>
</evidence>
<dbReference type="GO" id="GO:0046872">
    <property type="term" value="F:metal ion binding"/>
    <property type="evidence" value="ECO:0007669"/>
    <property type="project" value="UniProtKB-KW"/>
</dbReference>
<dbReference type="SFLD" id="SFLDG01020">
    <property type="entry name" value="Terpene_Cyclase_Like_2"/>
    <property type="match status" value="1"/>
</dbReference>
<comment type="caution">
    <text evidence="7">The sequence shown here is derived from an EMBL/GenBank/DDBJ whole genome shotgun (WGS) entry which is preliminary data.</text>
</comment>
<evidence type="ECO:0000256" key="4">
    <source>
        <dbReference type="ARBA" id="ARBA00022842"/>
    </source>
</evidence>
<dbReference type="EMBL" id="JARKIB010000240">
    <property type="protein sequence ID" value="KAJ7720443.1"/>
    <property type="molecule type" value="Genomic_DNA"/>
</dbReference>
<comment type="cofactor">
    <cofactor evidence="1 6">
        <name>Mg(2+)</name>
        <dbReference type="ChEBI" id="CHEBI:18420"/>
    </cofactor>
</comment>
<name>A0AAD7HH32_9AGAR</name>
<sequence>MSFLIPNTLRSWPWPRQLNPHYSICKAESSAWCEGFKAFDARAQKSFNRCDFNLLASLAFPLLNKDAVGCYLMNLFFVIDEHTDIHCVPGHPRNAVIAATAVARQQADIVMDALHNPRKVRPSGEWIGGKVAQEFWLNAITIATPTSQRRFLATFRSYLNAVVQQARNSGHIRDVNSYFQVRRDTIGAKPSFAINEIHLNIPDEIITHPVIVRLTNLCLDALIIGNDLCSYNVEQGCGDDGHNLVTIVMHQHNLDVQGAINWISYLHDNIADEFCRLWARIPTFCSPVDREIRTYTDSLGNWIRANDQWSFESERYFGKEGLEIQRTRRVTLLPRVNDHIGGKK</sequence>
<accession>A0AAD7HH32</accession>
<reference evidence="7" key="1">
    <citation type="submission" date="2023-03" db="EMBL/GenBank/DDBJ databases">
        <title>Massive genome expansion in bonnet fungi (Mycena s.s.) driven by repeated elements and novel gene families across ecological guilds.</title>
        <authorList>
            <consortium name="Lawrence Berkeley National Laboratory"/>
            <person name="Harder C.B."/>
            <person name="Miyauchi S."/>
            <person name="Viragh M."/>
            <person name="Kuo A."/>
            <person name="Thoen E."/>
            <person name="Andreopoulos B."/>
            <person name="Lu D."/>
            <person name="Skrede I."/>
            <person name="Drula E."/>
            <person name="Henrissat B."/>
            <person name="Morin E."/>
            <person name="Kohler A."/>
            <person name="Barry K."/>
            <person name="LaButti K."/>
            <person name="Morin E."/>
            <person name="Salamov A."/>
            <person name="Lipzen A."/>
            <person name="Mereny Z."/>
            <person name="Hegedus B."/>
            <person name="Baldrian P."/>
            <person name="Stursova M."/>
            <person name="Weitz H."/>
            <person name="Taylor A."/>
            <person name="Grigoriev I.V."/>
            <person name="Nagy L.G."/>
            <person name="Martin F."/>
            <person name="Kauserud H."/>
        </authorList>
    </citation>
    <scope>NUCLEOTIDE SEQUENCE</scope>
    <source>
        <strain evidence="7">CBHHK182m</strain>
    </source>
</reference>
<evidence type="ECO:0000256" key="3">
    <source>
        <dbReference type="ARBA" id="ARBA00022723"/>
    </source>
</evidence>
<keyword evidence="4 6" id="KW-0460">Magnesium</keyword>
<keyword evidence="3 6" id="KW-0479">Metal-binding</keyword>
<dbReference type="Gene3D" id="1.10.600.10">
    <property type="entry name" value="Farnesyl Diphosphate Synthase"/>
    <property type="match status" value="1"/>
</dbReference>
<dbReference type="InterPro" id="IPR034686">
    <property type="entry name" value="Terpene_cyclase-like_2"/>
</dbReference>
<dbReference type="GO" id="GO:0008299">
    <property type="term" value="P:isoprenoid biosynthetic process"/>
    <property type="evidence" value="ECO:0007669"/>
    <property type="project" value="UniProtKB-ARBA"/>
</dbReference>
<dbReference type="SUPFAM" id="SSF48576">
    <property type="entry name" value="Terpenoid synthases"/>
    <property type="match status" value="1"/>
</dbReference>
<dbReference type="Proteomes" id="UP001215598">
    <property type="component" value="Unassembled WGS sequence"/>
</dbReference>
<organism evidence="7 8">
    <name type="scientific">Mycena metata</name>
    <dbReference type="NCBI Taxonomy" id="1033252"/>
    <lineage>
        <taxon>Eukaryota</taxon>
        <taxon>Fungi</taxon>
        <taxon>Dikarya</taxon>
        <taxon>Basidiomycota</taxon>
        <taxon>Agaricomycotina</taxon>
        <taxon>Agaricomycetes</taxon>
        <taxon>Agaricomycetidae</taxon>
        <taxon>Agaricales</taxon>
        <taxon>Marasmiineae</taxon>
        <taxon>Mycenaceae</taxon>
        <taxon>Mycena</taxon>
    </lineage>
</organism>
<protein>
    <recommendedName>
        <fullName evidence="6">Terpene synthase</fullName>
        <ecNumber evidence="6">4.2.3.-</ecNumber>
    </recommendedName>
</protein>
<gene>
    <name evidence="7" type="ORF">B0H16DRAFT_1666446</name>
</gene>
<dbReference type="Pfam" id="PF19086">
    <property type="entry name" value="Terpene_syn_C_2"/>
    <property type="match status" value="1"/>
</dbReference>
<evidence type="ECO:0000256" key="6">
    <source>
        <dbReference type="RuleBase" id="RU366034"/>
    </source>
</evidence>
<dbReference type="EC" id="4.2.3.-" evidence="6"/>
<keyword evidence="5 6" id="KW-0456">Lyase</keyword>
<dbReference type="InterPro" id="IPR008949">
    <property type="entry name" value="Isoprenoid_synthase_dom_sf"/>
</dbReference>
<evidence type="ECO:0000313" key="7">
    <source>
        <dbReference type="EMBL" id="KAJ7720443.1"/>
    </source>
</evidence>
<dbReference type="PANTHER" id="PTHR35201">
    <property type="entry name" value="TERPENE SYNTHASE"/>
    <property type="match status" value="1"/>
</dbReference>
<keyword evidence="8" id="KW-1185">Reference proteome</keyword>
<dbReference type="GO" id="GO:0010333">
    <property type="term" value="F:terpene synthase activity"/>
    <property type="evidence" value="ECO:0007669"/>
    <property type="project" value="InterPro"/>
</dbReference>
<dbReference type="SFLD" id="SFLDS00005">
    <property type="entry name" value="Isoprenoid_Synthase_Type_I"/>
    <property type="match status" value="1"/>
</dbReference>
<evidence type="ECO:0000256" key="1">
    <source>
        <dbReference type="ARBA" id="ARBA00001946"/>
    </source>
</evidence>
<evidence type="ECO:0000256" key="2">
    <source>
        <dbReference type="ARBA" id="ARBA00006333"/>
    </source>
</evidence>
<comment type="similarity">
    <text evidence="2 6">Belongs to the terpene synthase family.</text>
</comment>
<dbReference type="AlphaFoldDB" id="A0AAD7HH32"/>